<evidence type="ECO:0000313" key="4">
    <source>
        <dbReference type="EMBL" id="GLZ77454.1"/>
    </source>
</evidence>
<sequence length="155" mass="16498">MITLTVRPLERADLVPTLAWSGGPGYLGELASRLDDVERGEMAYLAVVATLPVGLGGVVFGGDAGCIMQLAVLPALQSQGVGTMLIAALEAEIAARGLARAELDVEIVNPRARALYERLGYTVIGEAAASWPQRRPDGTEYLYETTVLRMARALE</sequence>
<dbReference type="AlphaFoldDB" id="A0A9W6SKQ1"/>
<dbReference type="Proteomes" id="UP001165079">
    <property type="component" value="Unassembled WGS sequence"/>
</dbReference>
<evidence type="ECO:0000313" key="5">
    <source>
        <dbReference type="Proteomes" id="UP001165079"/>
    </source>
</evidence>
<proteinExistence type="predicted"/>
<dbReference type="InterPro" id="IPR050832">
    <property type="entry name" value="Bact_Acetyltransf"/>
</dbReference>
<feature type="domain" description="N-acetyltransferase" evidence="3">
    <location>
        <begin position="4"/>
        <end position="155"/>
    </location>
</feature>
<dbReference type="PROSITE" id="PS51186">
    <property type="entry name" value="GNAT"/>
    <property type="match status" value="1"/>
</dbReference>
<gene>
    <name evidence="4" type="ORF">Afil01_22610</name>
</gene>
<evidence type="ECO:0000256" key="2">
    <source>
        <dbReference type="ARBA" id="ARBA00023315"/>
    </source>
</evidence>
<comment type="caution">
    <text evidence="4">The sequence shown here is derived from an EMBL/GenBank/DDBJ whole genome shotgun (WGS) entry which is preliminary data.</text>
</comment>
<reference evidence="4" key="1">
    <citation type="submission" date="2023-03" db="EMBL/GenBank/DDBJ databases">
        <title>Actinorhabdospora filicis NBRC 111898.</title>
        <authorList>
            <person name="Ichikawa N."/>
            <person name="Sato H."/>
            <person name="Tonouchi N."/>
        </authorList>
    </citation>
    <scope>NUCLEOTIDE SEQUENCE</scope>
    <source>
        <strain evidence="4">NBRC 111898</strain>
    </source>
</reference>
<dbReference type="InterPro" id="IPR016181">
    <property type="entry name" value="Acyl_CoA_acyltransferase"/>
</dbReference>
<dbReference type="RefSeq" id="WP_285662558.1">
    <property type="nucleotide sequence ID" value="NZ_BSTX01000001.1"/>
</dbReference>
<keyword evidence="2" id="KW-0012">Acyltransferase</keyword>
<accession>A0A9W6SKQ1</accession>
<evidence type="ECO:0000256" key="1">
    <source>
        <dbReference type="ARBA" id="ARBA00022679"/>
    </source>
</evidence>
<dbReference type="InterPro" id="IPR000182">
    <property type="entry name" value="GNAT_dom"/>
</dbReference>
<dbReference type="SUPFAM" id="SSF55729">
    <property type="entry name" value="Acyl-CoA N-acyltransferases (Nat)"/>
    <property type="match status" value="1"/>
</dbReference>
<evidence type="ECO:0000259" key="3">
    <source>
        <dbReference type="PROSITE" id="PS51186"/>
    </source>
</evidence>
<dbReference type="PANTHER" id="PTHR43877">
    <property type="entry name" value="AMINOALKYLPHOSPHONATE N-ACETYLTRANSFERASE-RELATED-RELATED"/>
    <property type="match status" value="1"/>
</dbReference>
<keyword evidence="5" id="KW-1185">Reference proteome</keyword>
<protein>
    <submittedName>
        <fullName evidence="4">N-acetyltransferase GCN5</fullName>
    </submittedName>
</protein>
<name>A0A9W6SKQ1_9ACTN</name>
<organism evidence="4 5">
    <name type="scientific">Actinorhabdospora filicis</name>
    <dbReference type="NCBI Taxonomy" id="1785913"/>
    <lineage>
        <taxon>Bacteria</taxon>
        <taxon>Bacillati</taxon>
        <taxon>Actinomycetota</taxon>
        <taxon>Actinomycetes</taxon>
        <taxon>Micromonosporales</taxon>
        <taxon>Micromonosporaceae</taxon>
        <taxon>Actinorhabdospora</taxon>
    </lineage>
</organism>
<keyword evidence="1" id="KW-0808">Transferase</keyword>
<dbReference type="EMBL" id="BSTX01000001">
    <property type="protein sequence ID" value="GLZ77454.1"/>
    <property type="molecule type" value="Genomic_DNA"/>
</dbReference>
<dbReference type="Pfam" id="PF00583">
    <property type="entry name" value="Acetyltransf_1"/>
    <property type="match status" value="1"/>
</dbReference>
<dbReference type="GO" id="GO:0016747">
    <property type="term" value="F:acyltransferase activity, transferring groups other than amino-acyl groups"/>
    <property type="evidence" value="ECO:0007669"/>
    <property type="project" value="InterPro"/>
</dbReference>
<dbReference type="Gene3D" id="3.40.630.30">
    <property type="match status" value="1"/>
</dbReference>